<comment type="caution">
    <text evidence="3">The sequence shown here is derived from an EMBL/GenBank/DDBJ whole genome shotgun (WGS) entry which is preliminary data.</text>
</comment>
<dbReference type="InterPro" id="IPR036388">
    <property type="entry name" value="WH-like_DNA-bd_sf"/>
</dbReference>
<feature type="domain" description="O-methyltransferase C-terminal" evidence="1">
    <location>
        <begin position="262"/>
        <end position="359"/>
    </location>
</feature>
<keyword evidence="3" id="KW-0808">Transferase</keyword>
<dbReference type="PANTHER" id="PTHR43712:SF16">
    <property type="entry name" value="O-METHYLTRANSFERASE ELCB"/>
    <property type="match status" value="1"/>
</dbReference>
<protein>
    <submittedName>
        <fullName evidence="3">Sterigmatocystin 8-o-methyltransferase</fullName>
    </submittedName>
</protein>
<dbReference type="GO" id="GO:0046983">
    <property type="term" value="F:protein dimerization activity"/>
    <property type="evidence" value="ECO:0007669"/>
    <property type="project" value="InterPro"/>
</dbReference>
<sequence length="398" mass="45164">MESSKNSPSNRTSITSLANRLVDLSESLELHLRERGDKPPDFSCNSAPLPETPQWENLRDQLNDAAHDLLRLVNGPKNDLRRWTWSILDLSAMQVALSCKLFERIPNDTVGWTAAEVARAVQVDEGFIQRILKMLATHRIFEEHTGGKFRHTASSSFLRTSSFSAMCDVALDDCFKAASDMNIWIEALSHSAESEVSPFSTRYGTSFYGYYDNNPGKAARFSTAMSAWSLGQFSTPMTWQRVHKTPEANRKAVDDSFVFLRENFDFQPNREASVYLYRNIFHNHNDEDATKLLRSLLPALENRSEAVHILINDCIVPQYGTGGVTRSEENRHRQLDLMMMTLFGAKERTEEDWRKLLSNVDPRLQIVRMVYNPRGAGLVQVQLEPDAGAIEQQNSLTA</sequence>
<accession>A0A364MR53</accession>
<keyword evidence="3" id="KW-0489">Methyltransferase</keyword>
<evidence type="ECO:0000259" key="1">
    <source>
        <dbReference type="Pfam" id="PF00891"/>
    </source>
</evidence>
<dbReference type="GO" id="GO:0032259">
    <property type="term" value="P:methylation"/>
    <property type="evidence" value="ECO:0007669"/>
    <property type="project" value="UniProtKB-KW"/>
</dbReference>
<proteinExistence type="predicted"/>
<gene>
    <name evidence="3" type="ORF">DDE83_009213</name>
</gene>
<dbReference type="InterPro" id="IPR001077">
    <property type="entry name" value="COMT_C"/>
</dbReference>
<dbReference type="Pfam" id="PF08100">
    <property type="entry name" value="Dimerisation"/>
    <property type="match status" value="1"/>
</dbReference>
<evidence type="ECO:0000313" key="4">
    <source>
        <dbReference type="Proteomes" id="UP000249619"/>
    </source>
</evidence>
<dbReference type="STRING" id="183478.A0A364MR53"/>
<dbReference type="InterPro" id="IPR012967">
    <property type="entry name" value="COMT_dimerisation"/>
</dbReference>
<evidence type="ECO:0000259" key="2">
    <source>
        <dbReference type="Pfam" id="PF08100"/>
    </source>
</evidence>
<dbReference type="InterPro" id="IPR029063">
    <property type="entry name" value="SAM-dependent_MTases_sf"/>
</dbReference>
<dbReference type="PANTHER" id="PTHR43712">
    <property type="entry name" value="PUTATIVE (AFU_ORTHOLOGUE AFUA_4G14580)-RELATED"/>
    <property type="match status" value="1"/>
</dbReference>
<name>A0A364MR53_STELY</name>
<reference evidence="4" key="1">
    <citation type="submission" date="2018-05" db="EMBL/GenBank/DDBJ databases">
        <title>Draft genome sequence of Stemphylium lycopersici strain CIDEFI 213.</title>
        <authorList>
            <person name="Medina R."/>
            <person name="Franco M.E.E."/>
            <person name="Lucentini C.G."/>
            <person name="Saparrat M.C.N."/>
            <person name="Balatti P.A."/>
        </authorList>
    </citation>
    <scope>NUCLEOTIDE SEQUENCE [LARGE SCALE GENOMIC DNA]</scope>
    <source>
        <strain evidence="4">CIDEFI 213</strain>
    </source>
</reference>
<feature type="domain" description="O-methyltransferase dimerisation" evidence="2">
    <location>
        <begin position="91"/>
        <end position="159"/>
    </location>
</feature>
<evidence type="ECO:0000313" key="3">
    <source>
        <dbReference type="EMBL" id="RAQ98979.1"/>
    </source>
</evidence>
<dbReference type="AlphaFoldDB" id="A0A364MR53"/>
<dbReference type="Gene3D" id="3.40.50.150">
    <property type="entry name" value="Vaccinia Virus protein VP39"/>
    <property type="match status" value="2"/>
</dbReference>
<dbReference type="EMBL" id="QGDH01000641">
    <property type="protein sequence ID" value="RAQ98979.1"/>
    <property type="molecule type" value="Genomic_DNA"/>
</dbReference>
<keyword evidence="4" id="KW-1185">Reference proteome</keyword>
<dbReference type="InterPro" id="IPR036390">
    <property type="entry name" value="WH_DNA-bd_sf"/>
</dbReference>
<dbReference type="Gene3D" id="1.10.10.10">
    <property type="entry name" value="Winged helix-like DNA-binding domain superfamily/Winged helix DNA-binding domain"/>
    <property type="match status" value="1"/>
</dbReference>
<dbReference type="SUPFAM" id="SSF46785">
    <property type="entry name" value="Winged helix' DNA-binding domain"/>
    <property type="match status" value="1"/>
</dbReference>
<dbReference type="SUPFAM" id="SSF53335">
    <property type="entry name" value="S-adenosyl-L-methionine-dependent methyltransferases"/>
    <property type="match status" value="1"/>
</dbReference>
<organism evidence="3 4">
    <name type="scientific">Stemphylium lycopersici</name>
    <name type="common">Tomato gray leaf spot disease fungus</name>
    <name type="synonym">Thyrospora lycopersici</name>
    <dbReference type="NCBI Taxonomy" id="183478"/>
    <lineage>
        <taxon>Eukaryota</taxon>
        <taxon>Fungi</taxon>
        <taxon>Dikarya</taxon>
        <taxon>Ascomycota</taxon>
        <taxon>Pezizomycotina</taxon>
        <taxon>Dothideomycetes</taxon>
        <taxon>Pleosporomycetidae</taxon>
        <taxon>Pleosporales</taxon>
        <taxon>Pleosporineae</taxon>
        <taxon>Pleosporaceae</taxon>
        <taxon>Stemphylium</taxon>
    </lineage>
</organism>
<dbReference type="Proteomes" id="UP000249619">
    <property type="component" value="Unassembled WGS sequence"/>
</dbReference>
<dbReference type="GO" id="GO:0008171">
    <property type="term" value="F:O-methyltransferase activity"/>
    <property type="evidence" value="ECO:0007669"/>
    <property type="project" value="InterPro"/>
</dbReference>
<dbReference type="Pfam" id="PF00891">
    <property type="entry name" value="Methyltransf_2"/>
    <property type="match status" value="1"/>
</dbReference>